<dbReference type="PRINTS" id="PR01163">
    <property type="entry name" value="BETATUBULIN"/>
</dbReference>
<keyword evidence="11" id="KW-1185">Reference proteome</keyword>
<dbReference type="Gene3D" id="1.10.287.600">
    <property type="entry name" value="Helix hairpin bin"/>
    <property type="match status" value="1"/>
</dbReference>
<keyword evidence="6" id="KW-0342">GTP-binding</keyword>
<evidence type="ECO:0000256" key="6">
    <source>
        <dbReference type="ARBA" id="ARBA00023134"/>
    </source>
</evidence>
<keyword evidence="5" id="KW-0547">Nucleotide-binding</keyword>
<evidence type="ECO:0000256" key="5">
    <source>
        <dbReference type="ARBA" id="ARBA00022741"/>
    </source>
</evidence>
<gene>
    <name evidence="10" type="ORF">B0I35DRAFT_453862</name>
</gene>
<accession>A0A8K0WN11</accession>
<protein>
    <submittedName>
        <fullName evidence="10">Beta-tubulin 1</fullName>
    </submittedName>
</protein>
<proteinExistence type="inferred from homology"/>
<dbReference type="GO" id="GO:0005525">
    <property type="term" value="F:GTP binding"/>
    <property type="evidence" value="ECO:0007669"/>
    <property type="project" value="UniProtKB-KW"/>
</dbReference>
<organism evidence="10 11">
    <name type="scientific">Stachybotrys elegans</name>
    <dbReference type="NCBI Taxonomy" id="80388"/>
    <lineage>
        <taxon>Eukaryota</taxon>
        <taxon>Fungi</taxon>
        <taxon>Dikarya</taxon>
        <taxon>Ascomycota</taxon>
        <taxon>Pezizomycotina</taxon>
        <taxon>Sordariomycetes</taxon>
        <taxon>Hypocreomycetidae</taxon>
        <taxon>Hypocreales</taxon>
        <taxon>Stachybotryaceae</taxon>
        <taxon>Stachybotrys</taxon>
    </lineage>
</organism>
<dbReference type="EMBL" id="JAGPNK010000015">
    <property type="protein sequence ID" value="KAH7308647.1"/>
    <property type="molecule type" value="Genomic_DNA"/>
</dbReference>
<evidence type="ECO:0000313" key="10">
    <source>
        <dbReference type="EMBL" id="KAH7308647.1"/>
    </source>
</evidence>
<dbReference type="SUPFAM" id="SSF55307">
    <property type="entry name" value="Tubulin C-terminal domain-like"/>
    <property type="match status" value="1"/>
</dbReference>
<dbReference type="GO" id="GO:0003924">
    <property type="term" value="F:GTPase activity"/>
    <property type="evidence" value="ECO:0007669"/>
    <property type="project" value="InterPro"/>
</dbReference>
<dbReference type="OrthoDB" id="1662883at2759"/>
<evidence type="ECO:0000313" key="11">
    <source>
        <dbReference type="Proteomes" id="UP000813444"/>
    </source>
</evidence>
<comment type="subunit">
    <text evidence="3">Dimer of alpha and beta chains. A typical microtubule is a hollow water-filled tube with an outer diameter of 25 nm and an inner diameter of 15 nM. Alpha-beta heterodimers associate head-to-tail to form protofilaments running lengthwise along the microtubule wall with the beta-tubulin subunit facing the microtubule plus end conferring a structural polarity. Microtubules usually have 13 protofilaments but different protofilament numbers can be found in some organisms and specialized cells.</text>
</comment>
<dbReference type="PROSITE" id="PS00228">
    <property type="entry name" value="TUBULIN_B_AUTOREG"/>
    <property type="match status" value="1"/>
</dbReference>
<feature type="compositionally biased region" description="Acidic residues" evidence="8">
    <location>
        <begin position="407"/>
        <end position="420"/>
    </location>
</feature>
<keyword evidence="7" id="KW-0963">Cytoplasm</keyword>
<comment type="caution">
    <text evidence="10">The sequence shown here is derived from an EMBL/GenBank/DDBJ whole genome shotgun (WGS) entry which is preliminary data.</text>
</comment>
<dbReference type="InterPro" id="IPR008280">
    <property type="entry name" value="Tub_FtsZ_C"/>
</dbReference>
<evidence type="ECO:0000256" key="2">
    <source>
        <dbReference type="ARBA" id="ARBA00009636"/>
    </source>
</evidence>
<evidence type="ECO:0000256" key="1">
    <source>
        <dbReference type="ARBA" id="ARBA00004245"/>
    </source>
</evidence>
<dbReference type="Pfam" id="PF00091">
    <property type="entry name" value="Tubulin"/>
    <property type="match status" value="1"/>
</dbReference>
<dbReference type="InterPro" id="IPR013838">
    <property type="entry name" value="Beta-tubulin_BS"/>
</dbReference>
<feature type="region of interest" description="Disordered" evidence="8">
    <location>
        <begin position="401"/>
        <end position="420"/>
    </location>
</feature>
<evidence type="ECO:0000256" key="4">
    <source>
        <dbReference type="ARBA" id="ARBA00022701"/>
    </source>
</evidence>
<evidence type="ECO:0000256" key="8">
    <source>
        <dbReference type="SAM" id="MobiDB-lite"/>
    </source>
</evidence>
<dbReference type="GO" id="GO:0007017">
    <property type="term" value="P:microtubule-based process"/>
    <property type="evidence" value="ECO:0007669"/>
    <property type="project" value="InterPro"/>
</dbReference>
<dbReference type="InterPro" id="IPR036525">
    <property type="entry name" value="Tubulin/FtsZ_GTPase_sf"/>
</dbReference>
<feature type="domain" description="Tubulin/FtsZ GTPase" evidence="9">
    <location>
        <begin position="48"/>
        <end position="237"/>
    </location>
</feature>
<dbReference type="PRINTS" id="PR01161">
    <property type="entry name" value="TUBULIN"/>
</dbReference>
<dbReference type="InterPro" id="IPR003008">
    <property type="entry name" value="Tubulin_FtsZ_GTPase"/>
</dbReference>
<keyword evidence="4" id="KW-0493">Microtubule</keyword>
<dbReference type="AlphaFoldDB" id="A0A8K0WN11"/>
<dbReference type="Proteomes" id="UP000813444">
    <property type="component" value="Unassembled WGS sequence"/>
</dbReference>
<dbReference type="InterPro" id="IPR023123">
    <property type="entry name" value="Tubulin_C"/>
</dbReference>
<dbReference type="Gene3D" id="3.40.50.1440">
    <property type="entry name" value="Tubulin/FtsZ, GTPase domain"/>
    <property type="match status" value="1"/>
</dbReference>
<name>A0A8K0WN11_9HYPO</name>
<dbReference type="GO" id="GO:0005874">
    <property type="term" value="C:microtubule"/>
    <property type="evidence" value="ECO:0007669"/>
    <property type="project" value="UniProtKB-KW"/>
</dbReference>
<evidence type="ECO:0000256" key="3">
    <source>
        <dbReference type="ARBA" id="ARBA00011747"/>
    </source>
</evidence>
<evidence type="ECO:0000259" key="9">
    <source>
        <dbReference type="SMART" id="SM00864"/>
    </source>
</evidence>
<comment type="similarity">
    <text evidence="2">Belongs to the tubulin family.</text>
</comment>
<keyword evidence="7" id="KW-0206">Cytoskeleton</keyword>
<dbReference type="PANTHER" id="PTHR11588">
    <property type="entry name" value="TUBULIN"/>
    <property type="match status" value="1"/>
</dbReference>
<evidence type="ECO:0000256" key="7">
    <source>
        <dbReference type="ARBA" id="ARBA00023212"/>
    </source>
</evidence>
<dbReference type="SUPFAM" id="SSF52490">
    <property type="entry name" value="Tubulin nucleotide-binding domain-like"/>
    <property type="match status" value="1"/>
</dbReference>
<comment type="subcellular location">
    <subcellularLocation>
        <location evidence="1">Cytoplasm</location>
        <location evidence="1">Cytoskeleton</location>
    </subcellularLocation>
</comment>
<sequence>MREIIHLQIGGCGNNISAVFWEALCKEHGIGNDGRISNTASDIWSEKLPVYFQEVGFEPIILETVLDNILTSPLGQLVRRENMALGTGSLASSHLPGLGLNAYPMAEHVLDICRKETEACDFLQGFQIAHSLGSSTGAGLTSSVMTDLRDEFPDRMMMTFSVLPSLVLSRSMVEVYNIALAMKSLMSSADALVCMDNSELYDICMRYLGIPTPYHRDLNRLISTAMAGLNSDLRKLTAAMVPIPMLRLLIPGVIPLNQTTSTAMTTLPNMAEQLLSTKGMLVRSQVENEHRSAYSAIFRGSFSIRQVEEEIRNKITPGSVIPNDFYRSFCSASAHDSDLSITTVANSSVIKDRLLLLSEQANSMLRRKAWLHWYESVGIDQEDITDAHLHMQDVISEYQKLEPFRESDDEEEDWEKEEEV</sequence>
<dbReference type="GO" id="GO:0005200">
    <property type="term" value="F:structural constituent of cytoskeleton"/>
    <property type="evidence" value="ECO:0007669"/>
    <property type="project" value="InterPro"/>
</dbReference>
<dbReference type="InterPro" id="IPR000217">
    <property type="entry name" value="Tubulin"/>
</dbReference>
<reference evidence="10" key="1">
    <citation type="journal article" date="2021" name="Nat. Commun.">
        <title>Genetic determinants of endophytism in the Arabidopsis root mycobiome.</title>
        <authorList>
            <person name="Mesny F."/>
            <person name="Miyauchi S."/>
            <person name="Thiergart T."/>
            <person name="Pickel B."/>
            <person name="Atanasova L."/>
            <person name="Karlsson M."/>
            <person name="Huettel B."/>
            <person name="Barry K.W."/>
            <person name="Haridas S."/>
            <person name="Chen C."/>
            <person name="Bauer D."/>
            <person name="Andreopoulos W."/>
            <person name="Pangilinan J."/>
            <person name="LaButti K."/>
            <person name="Riley R."/>
            <person name="Lipzen A."/>
            <person name="Clum A."/>
            <person name="Drula E."/>
            <person name="Henrissat B."/>
            <person name="Kohler A."/>
            <person name="Grigoriev I.V."/>
            <person name="Martin F.M."/>
            <person name="Hacquard S."/>
        </authorList>
    </citation>
    <scope>NUCLEOTIDE SEQUENCE</scope>
    <source>
        <strain evidence="10">MPI-CAGE-CH-0235</strain>
    </source>
</reference>
<dbReference type="InterPro" id="IPR002453">
    <property type="entry name" value="Beta_tubulin"/>
</dbReference>
<dbReference type="SMART" id="SM00864">
    <property type="entry name" value="Tubulin"/>
    <property type="match status" value="1"/>
</dbReference>